<evidence type="ECO:0000256" key="2">
    <source>
        <dbReference type="ARBA" id="ARBA00007214"/>
    </source>
</evidence>
<dbReference type="GO" id="GO:0005516">
    <property type="term" value="F:calmodulin binding"/>
    <property type="evidence" value="ECO:0007669"/>
    <property type="project" value="InterPro"/>
</dbReference>
<evidence type="ECO:0000256" key="3">
    <source>
        <dbReference type="ARBA" id="ARBA00023015"/>
    </source>
</evidence>
<evidence type="ECO:0000256" key="7">
    <source>
        <dbReference type="ARBA" id="ARBA00023242"/>
    </source>
</evidence>
<keyword evidence="12" id="KW-1185">Reference proteome</keyword>
<comment type="similarity">
    <text evidence="2">Belongs to the plant ACBP60 protein family.</text>
</comment>
<accession>A0A2G9I9N1</accession>
<dbReference type="InterPro" id="IPR046831">
    <property type="entry name" value="Calmodulin_bind_N"/>
</dbReference>
<dbReference type="PANTHER" id="PTHR31713">
    <property type="entry name" value="OS02G0177800 PROTEIN"/>
    <property type="match status" value="1"/>
</dbReference>
<dbReference type="STRING" id="429701.A0A2G9I9N1"/>
<keyword evidence="3" id="KW-0805">Transcription regulation</keyword>
<dbReference type="InterPro" id="IPR046829">
    <property type="entry name" value="Calmod_bind_C"/>
</dbReference>
<evidence type="ECO:0000313" key="11">
    <source>
        <dbReference type="EMBL" id="PIN26465.1"/>
    </source>
</evidence>
<keyword evidence="7" id="KW-0539">Nucleus</keyword>
<evidence type="ECO:0000259" key="9">
    <source>
        <dbReference type="Pfam" id="PF20451"/>
    </source>
</evidence>
<protein>
    <submittedName>
        <fullName evidence="11">Uncharacterized protein</fullName>
    </submittedName>
</protein>
<dbReference type="GO" id="GO:0043565">
    <property type="term" value="F:sequence-specific DNA binding"/>
    <property type="evidence" value="ECO:0007669"/>
    <property type="project" value="TreeGrafter"/>
</dbReference>
<dbReference type="Proteomes" id="UP000231279">
    <property type="component" value="Unassembled WGS sequence"/>
</dbReference>
<dbReference type="AlphaFoldDB" id="A0A2G9I9N1"/>
<evidence type="ECO:0000256" key="6">
    <source>
        <dbReference type="ARBA" id="ARBA00023163"/>
    </source>
</evidence>
<dbReference type="GO" id="GO:0003700">
    <property type="term" value="F:DNA-binding transcription factor activity"/>
    <property type="evidence" value="ECO:0007669"/>
    <property type="project" value="TreeGrafter"/>
</dbReference>
<dbReference type="Pfam" id="PF20452">
    <property type="entry name" value="Calmod_bind_C"/>
    <property type="match status" value="1"/>
</dbReference>
<keyword evidence="5" id="KW-0010">Activator</keyword>
<dbReference type="Pfam" id="PF07887">
    <property type="entry name" value="Calmodulin_bind"/>
    <property type="match status" value="1"/>
</dbReference>
<gene>
    <name evidence="11" type="ORF">CDL12_00776</name>
</gene>
<dbReference type="GO" id="GO:0080142">
    <property type="term" value="P:regulation of salicylic acid biosynthetic process"/>
    <property type="evidence" value="ECO:0007669"/>
    <property type="project" value="TreeGrafter"/>
</dbReference>
<evidence type="ECO:0000259" key="10">
    <source>
        <dbReference type="Pfam" id="PF20452"/>
    </source>
</evidence>
<dbReference type="Pfam" id="PF20451">
    <property type="entry name" value="Calmod_bind_M"/>
    <property type="match status" value="1"/>
</dbReference>
<dbReference type="InterPro" id="IPR012416">
    <property type="entry name" value="CBP60"/>
</dbReference>
<comment type="subcellular location">
    <subcellularLocation>
        <location evidence="1">Nucleus</location>
    </subcellularLocation>
</comment>
<keyword evidence="4" id="KW-0238">DNA-binding</keyword>
<dbReference type="EMBL" id="NKXS01000092">
    <property type="protein sequence ID" value="PIN26465.1"/>
    <property type="molecule type" value="Genomic_DNA"/>
</dbReference>
<dbReference type="PANTHER" id="PTHR31713:SF14">
    <property type="entry name" value="CALMODULIN-BINDING PROTEIN 60 A"/>
    <property type="match status" value="1"/>
</dbReference>
<keyword evidence="6" id="KW-0804">Transcription</keyword>
<dbReference type="InterPro" id="IPR046830">
    <property type="entry name" value="Calmod_bind_M"/>
</dbReference>
<reference evidence="12" key="1">
    <citation type="journal article" date="2018" name="Gigascience">
        <title>Genome assembly of the Pink Ipe (Handroanthus impetiginosus, Bignoniaceae), a highly valued, ecologically keystone Neotropical timber forest tree.</title>
        <authorList>
            <person name="Silva-Junior O.B."/>
            <person name="Grattapaglia D."/>
            <person name="Novaes E."/>
            <person name="Collevatti R.G."/>
        </authorList>
    </citation>
    <scope>NUCLEOTIDE SEQUENCE [LARGE SCALE GENOMIC DNA]</scope>
    <source>
        <strain evidence="12">cv. UFG-1</strain>
    </source>
</reference>
<feature type="domain" description="Calmodulin binding protein-like N-terminal" evidence="8">
    <location>
        <begin position="2"/>
        <end position="39"/>
    </location>
</feature>
<feature type="domain" description="Calmodulin binding protein C-terminal" evidence="10">
    <location>
        <begin position="123"/>
        <end position="178"/>
    </location>
</feature>
<evidence type="ECO:0000259" key="8">
    <source>
        <dbReference type="Pfam" id="PF07887"/>
    </source>
</evidence>
<sequence length="254" mass="29319">MDNSSWIRSGKFRLGARLVDDIDEVRVREARSEPFRVKNLPRDSCVKRYPPSLSDEVWRLENIRKDGPFHKRLSEKRVNTVEDFLILLSLDPTKLKTIIGSTMSPKDWEVLVQHARTCVLDKKLYSYNDSGVVFNVAGEVMGMFRDGQYVTTDKLSKAEKAHARDQLVIYAFEHRDKILTLHDETTLNPPPSSLPSSSTIQAVQIAKSKRWWDVLLSVLRWRSSIKKIRASKTCVWAIREEDDDLDALLSSFRQ</sequence>
<organism evidence="11 12">
    <name type="scientific">Handroanthus impetiginosus</name>
    <dbReference type="NCBI Taxonomy" id="429701"/>
    <lineage>
        <taxon>Eukaryota</taxon>
        <taxon>Viridiplantae</taxon>
        <taxon>Streptophyta</taxon>
        <taxon>Embryophyta</taxon>
        <taxon>Tracheophyta</taxon>
        <taxon>Spermatophyta</taxon>
        <taxon>Magnoliopsida</taxon>
        <taxon>eudicotyledons</taxon>
        <taxon>Gunneridae</taxon>
        <taxon>Pentapetalae</taxon>
        <taxon>asterids</taxon>
        <taxon>lamiids</taxon>
        <taxon>Lamiales</taxon>
        <taxon>Bignoniaceae</taxon>
        <taxon>Crescentiina</taxon>
        <taxon>Tabebuia alliance</taxon>
        <taxon>Handroanthus</taxon>
    </lineage>
</organism>
<evidence type="ECO:0000256" key="1">
    <source>
        <dbReference type="ARBA" id="ARBA00004123"/>
    </source>
</evidence>
<comment type="caution">
    <text evidence="11">The sequence shown here is derived from an EMBL/GenBank/DDBJ whole genome shotgun (WGS) entry which is preliminary data.</text>
</comment>
<proteinExistence type="inferred from homology"/>
<dbReference type="OrthoDB" id="988213at2759"/>
<evidence type="ECO:0000313" key="12">
    <source>
        <dbReference type="Proteomes" id="UP000231279"/>
    </source>
</evidence>
<dbReference type="GO" id="GO:0005634">
    <property type="term" value="C:nucleus"/>
    <property type="evidence" value="ECO:0007669"/>
    <property type="project" value="UniProtKB-SubCell"/>
</dbReference>
<evidence type="ECO:0000256" key="5">
    <source>
        <dbReference type="ARBA" id="ARBA00023159"/>
    </source>
</evidence>
<feature type="domain" description="Calmodulin binding protein central" evidence="9">
    <location>
        <begin position="53"/>
        <end position="118"/>
    </location>
</feature>
<evidence type="ECO:0000256" key="4">
    <source>
        <dbReference type="ARBA" id="ARBA00023125"/>
    </source>
</evidence>
<name>A0A2G9I9N1_9LAMI</name>